<organism evidence="7 8">
    <name type="scientific">Mesonia sediminis</name>
    <dbReference type="NCBI Taxonomy" id="1703946"/>
    <lineage>
        <taxon>Bacteria</taxon>
        <taxon>Pseudomonadati</taxon>
        <taxon>Bacteroidota</taxon>
        <taxon>Flavobacteriia</taxon>
        <taxon>Flavobacteriales</taxon>
        <taxon>Flavobacteriaceae</taxon>
        <taxon>Mesonia</taxon>
    </lineage>
</organism>
<keyword evidence="8" id="KW-1185">Reference proteome</keyword>
<dbReference type="SUPFAM" id="SSF55174">
    <property type="entry name" value="Alpha-L RNA-binding motif"/>
    <property type="match status" value="1"/>
</dbReference>
<name>A0ABW5SIH3_9FLAO</name>
<evidence type="ECO:0000256" key="4">
    <source>
        <dbReference type="PROSITE-ProRule" id="PRU00182"/>
    </source>
</evidence>
<dbReference type="InterPro" id="IPR025708">
    <property type="entry name" value="HSP15"/>
</dbReference>
<evidence type="ECO:0000256" key="5">
    <source>
        <dbReference type="SAM" id="MobiDB-lite"/>
    </source>
</evidence>
<sequence>MRVDKYLWCVRYFKTRSIATQACKKGHVNVNGDALKPSREVYPGDEIEVRKNQINYKLRVLDLPPSRVGAKLVSIYATDITPKENLEKLDLLKYSKDYYRKKGTGRPTKKDRRDIDDWFDHPQDTNKLSDNDSNFKKDENSHS</sequence>
<keyword evidence="2 4" id="KW-0694">RNA-binding</keyword>
<feature type="domain" description="RNA-binding S4" evidence="6">
    <location>
        <begin position="1"/>
        <end position="65"/>
    </location>
</feature>
<feature type="compositionally biased region" description="Basic and acidic residues" evidence="5">
    <location>
        <begin position="111"/>
        <end position="143"/>
    </location>
</feature>
<gene>
    <name evidence="7" type="ORF">ACFSQ0_11100</name>
</gene>
<dbReference type="Pfam" id="PF01479">
    <property type="entry name" value="S4"/>
    <property type="match status" value="1"/>
</dbReference>
<dbReference type="InterPro" id="IPR002942">
    <property type="entry name" value="S4_RNA-bd"/>
</dbReference>
<dbReference type="SMART" id="SM00363">
    <property type="entry name" value="S4"/>
    <property type="match status" value="1"/>
</dbReference>
<comment type="caution">
    <text evidence="7">The sequence shown here is derived from an EMBL/GenBank/DDBJ whole genome shotgun (WGS) entry which is preliminary data.</text>
</comment>
<dbReference type="Proteomes" id="UP001597357">
    <property type="component" value="Unassembled WGS sequence"/>
</dbReference>
<dbReference type="CDD" id="cd00165">
    <property type="entry name" value="S4"/>
    <property type="match status" value="1"/>
</dbReference>
<feature type="region of interest" description="Disordered" evidence="5">
    <location>
        <begin position="101"/>
        <end position="143"/>
    </location>
</feature>
<protein>
    <submittedName>
        <fullName evidence="7">RNA-binding S4 domain-containing protein</fullName>
    </submittedName>
</protein>
<feature type="compositionally biased region" description="Basic residues" evidence="5">
    <location>
        <begin position="101"/>
        <end position="110"/>
    </location>
</feature>
<dbReference type="InterPro" id="IPR036986">
    <property type="entry name" value="S4_RNA-bd_sf"/>
</dbReference>
<evidence type="ECO:0000259" key="6">
    <source>
        <dbReference type="SMART" id="SM00363"/>
    </source>
</evidence>
<dbReference type="PROSITE" id="PS50889">
    <property type="entry name" value="S4"/>
    <property type="match status" value="1"/>
</dbReference>
<comment type="similarity">
    <text evidence="1">Belongs to the HSP15 family.</text>
</comment>
<evidence type="ECO:0000313" key="8">
    <source>
        <dbReference type="Proteomes" id="UP001597357"/>
    </source>
</evidence>
<dbReference type="RefSeq" id="WP_379048250.1">
    <property type="nucleotide sequence ID" value="NZ_JBHULZ010000041.1"/>
</dbReference>
<keyword evidence="3" id="KW-0238">DNA-binding</keyword>
<evidence type="ECO:0000256" key="1">
    <source>
        <dbReference type="ARBA" id="ARBA00008396"/>
    </source>
</evidence>
<evidence type="ECO:0000313" key="7">
    <source>
        <dbReference type="EMBL" id="MFD2698542.1"/>
    </source>
</evidence>
<evidence type="ECO:0000256" key="2">
    <source>
        <dbReference type="ARBA" id="ARBA00022884"/>
    </source>
</evidence>
<reference evidence="8" key="1">
    <citation type="journal article" date="2019" name="Int. J. Syst. Evol. Microbiol.">
        <title>The Global Catalogue of Microorganisms (GCM) 10K type strain sequencing project: providing services to taxonomists for standard genome sequencing and annotation.</title>
        <authorList>
            <consortium name="The Broad Institute Genomics Platform"/>
            <consortium name="The Broad Institute Genome Sequencing Center for Infectious Disease"/>
            <person name="Wu L."/>
            <person name="Ma J."/>
        </authorList>
    </citation>
    <scope>NUCLEOTIDE SEQUENCE [LARGE SCALE GENOMIC DNA]</scope>
    <source>
        <strain evidence="8">KCTC 42255</strain>
    </source>
</reference>
<dbReference type="EMBL" id="JBHULZ010000041">
    <property type="protein sequence ID" value="MFD2698542.1"/>
    <property type="molecule type" value="Genomic_DNA"/>
</dbReference>
<evidence type="ECO:0000256" key="3">
    <source>
        <dbReference type="ARBA" id="ARBA00023125"/>
    </source>
</evidence>
<accession>A0ABW5SIH3</accession>
<dbReference type="PIRSF" id="PIRSF016821">
    <property type="entry name" value="HSP15"/>
    <property type="match status" value="1"/>
</dbReference>
<dbReference type="Gene3D" id="3.10.290.10">
    <property type="entry name" value="RNA-binding S4 domain"/>
    <property type="match status" value="1"/>
</dbReference>
<proteinExistence type="inferred from homology"/>